<keyword evidence="6" id="KW-1003">Cell membrane</keyword>
<dbReference type="PANTHER" id="PTHR43701:SF2">
    <property type="entry name" value="MEMBRANE TRANSPORTER PROTEIN YJNA-RELATED"/>
    <property type="match status" value="1"/>
</dbReference>
<keyword evidence="3 6" id="KW-0812">Transmembrane</keyword>
<organism evidence="7 8">
    <name type="scientific">Phormidium pseudopriestleyi FRX01</name>
    <dbReference type="NCBI Taxonomy" id="1759528"/>
    <lineage>
        <taxon>Bacteria</taxon>
        <taxon>Bacillati</taxon>
        <taxon>Cyanobacteriota</taxon>
        <taxon>Cyanophyceae</taxon>
        <taxon>Oscillatoriophycideae</taxon>
        <taxon>Oscillatoriales</taxon>
        <taxon>Oscillatoriaceae</taxon>
        <taxon>Phormidium</taxon>
    </lineage>
</organism>
<feature type="transmembrane region" description="Helical" evidence="6">
    <location>
        <begin position="7"/>
        <end position="29"/>
    </location>
</feature>
<evidence type="ECO:0000256" key="1">
    <source>
        <dbReference type="ARBA" id="ARBA00004141"/>
    </source>
</evidence>
<proteinExistence type="inferred from homology"/>
<comment type="similarity">
    <text evidence="2 6">Belongs to the 4-toluene sulfonate uptake permease (TSUP) (TC 2.A.102) family.</text>
</comment>
<gene>
    <name evidence="7" type="ORF">J0895_12735</name>
</gene>
<sequence length="266" mass="27984">MNLAILFSLGICTGLLAGLFGLGGGILIVPVLNLWGFPVVTAAATSLVGVFLTALSGTIRYSFTNQLNWQNALQIALFGVPAVQIGAWFARHLPDSWLAICFSLLLLAAIYLMGLRKTLIDTENFASLLDSDSPDISGKNQTHSRWEFAKMGCLGGAIAGLFGIGGGIVMVPLQVLLLGESIASAVPTTLAAVTAIAASGLAQYAWKGHVLWIPGLCIGCGGILGVQLGTRLLPHLSATLINTLFRLILFVLSLYMMRQGFVSGII</sequence>
<dbReference type="Proteomes" id="UP000664844">
    <property type="component" value="Unassembled WGS sequence"/>
</dbReference>
<keyword evidence="4 6" id="KW-1133">Transmembrane helix</keyword>
<reference evidence="7 8" key="1">
    <citation type="submission" date="2021-03" db="EMBL/GenBank/DDBJ databases">
        <title>Metabolic Capacity of the Antarctic Cyanobacterium Phormidium pseudopriestleyi that Sustains Oxygenic Photosynthesis in the Presence of Hydrogen Sulfide.</title>
        <authorList>
            <person name="Lumian J.E."/>
            <person name="Jungblut A.D."/>
            <person name="Dillon M.L."/>
            <person name="Hawes I."/>
            <person name="Doran P.T."/>
            <person name="Mackey T.J."/>
            <person name="Dick G.J."/>
            <person name="Grettenberger C.L."/>
            <person name="Sumner D.Y."/>
        </authorList>
    </citation>
    <scope>NUCLEOTIDE SEQUENCE [LARGE SCALE GENOMIC DNA]</scope>
    <source>
        <strain evidence="7 8">FRX01</strain>
    </source>
</reference>
<keyword evidence="5 6" id="KW-0472">Membrane</keyword>
<evidence type="ECO:0000256" key="5">
    <source>
        <dbReference type="ARBA" id="ARBA00023136"/>
    </source>
</evidence>
<feature type="transmembrane region" description="Helical" evidence="6">
    <location>
        <begin position="71"/>
        <end position="90"/>
    </location>
</feature>
<feature type="transmembrane region" description="Helical" evidence="6">
    <location>
        <begin position="182"/>
        <end position="202"/>
    </location>
</feature>
<feature type="transmembrane region" description="Helical" evidence="6">
    <location>
        <begin position="35"/>
        <end position="59"/>
    </location>
</feature>
<feature type="transmembrane region" description="Helical" evidence="6">
    <location>
        <begin position="209"/>
        <end position="230"/>
    </location>
</feature>
<evidence type="ECO:0000313" key="8">
    <source>
        <dbReference type="Proteomes" id="UP000664844"/>
    </source>
</evidence>
<dbReference type="InterPro" id="IPR051598">
    <property type="entry name" value="TSUP/Inactive_protease-like"/>
</dbReference>
<evidence type="ECO:0000256" key="6">
    <source>
        <dbReference type="RuleBase" id="RU363041"/>
    </source>
</evidence>
<accession>A0ABS3FUD9</accession>
<feature type="transmembrane region" description="Helical" evidence="6">
    <location>
        <begin position="153"/>
        <end position="176"/>
    </location>
</feature>
<dbReference type="EMBL" id="JAFLQW010000338">
    <property type="protein sequence ID" value="MBO0349962.1"/>
    <property type="molecule type" value="Genomic_DNA"/>
</dbReference>
<keyword evidence="8" id="KW-1185">Reference proteome</keyword>
<evidence type="ECO:0000256" key="2">
    <source>
        <dbReference type="ARBA" id="ARBA00009142"/>
    </source>
</evidence>
<dbReference type="Pfam" id="PF01925">
    <property type="entry name" value="TauE"/>
    <property type="match status" value="1"/>
</dbReference>
<comment type="subcellular location">
    <subcellularLocation>
        <location evidence="6">Cell membrane</location>
        <topology evidence="6">Multi-pass membrane protein</topology>
    </subcellularLocation>
    <subcellularLocation>
        <location evidence="1">Membrane</location>
        <topology evidence="1">Multi-pass membrane protein</topology>
    </subcellularLocation>
</comment>
<dbReference type="RefSeq" id="WP_207088465.1">
    <property type="nucleotide sequence ID" value="NZ_JAFLQW010000338.1"/>
</dbReference>
<dbReference type="InterPro" id="IPR002781">
    <property type="entry name" value="TM_pro_TauE-like"/>
</dbReference>
<feature type="transmembrane region" description="Helical" evidence="6">
    <location>
        <begin position="96"/>
        <end position="115"/>
    </location>
</feature>
<dbReference type="PANTHER" id="PTHR43701">
    <property type="entry name" value="MEMBRANE TRANSPORTER PROTEIN MJ0441-RELATED"/>
    <property type="match status" value="1"/>
</dbReference>
<evidence type="ECO:0000256" key="4">
    <source>
        <dbReference type="ARBA" id="ARBA00022989"/>
    </source>
</evidence>
<evidence type="ECO:0000313" key="7">
    <source>
        <dbReference type="EMBL" id="MBO0349962.1"/>
    </source>
</evidence>
<name>A0ABS3FUD9_9CYAN</name>
<protein>
    <recommendedName>
        <fullName evidence="6">Probable membrane transporter protein</fullName>
    </recommendedName>
</protein>
<evidence type="ECO:0000256" key="3">
    <source>
        <dbReference type="ARBA" id="ARBA00022692"/>
    </source>
</evidence>
<comment type="caution">
    <text evidence="7">The sequence shown here is derived from an EMBL/GenBank/DDBJ whole genome shotgun (WGS) entry which is preliminary data.</text>
</comment>
<feature type="transmembrane region" description="Helical" evidence="6">
    <location>
        <begin position="236"/>
        <end position="257"/>
    </location>
</feature>